<evidence type="ECO:0000313" key="2">
    <source>
        <dbReference type="Proteomes" id="UP000190092"/>
    </source>
</evidence>
<dbReference type="RefSeq" id="WP_085934628.1">
    <property type="nucleotide sequence ID" value="NZ_FUWJ01000002.1"/>
</dbReference>
<dbReference type="PROSITE" id="PS51197">
    <property type="entry name" value="HTH_RRF2_2"/>
    <property type="match status" value="1"/>
</dbReference>
<dbReference type="STRING" id="225324.SAMN02745126_02997"/>
<dbReference type="SUPFAM" id="SSF46785">
    <property type="entry name" value="Winged helix' DNA-binding domain"/>
    <property type="match status" value="1"/>
</dbReference>
<dbReference type="PANTHER" id="PTHR33221:SF15">
    <property type="entry name" value="HTH-TYPE TRANSCRIPTIONAL REGULATOR YWGB-RELATED"/>
    <property type="match status" value="1"/>
</dbReference>
<organism evidence="1 2">
    <name type="scientific">Enhydrobacter aerosaccus</name>
    <dbReference type="NCBI Taxonomy" id="225324"/>
    <lineage>
        <taxon>Bacteria</taxon>
        <taxon>Pseudomonadati</taxon>
        <taxon>Pseudomonadota</taxon>
        <taxon>Alphaproteobacteria</taxon>
        <taxon>Hyphomicrobiales</taxon>
        <taxon>Enhydrobacter</taxon>
    </lineage>
</organism>
<dbReference type="PANTHER" id="PTHR33221">
    <property type="entry name" value="WINGED HELIX-TURN-HELIX TRANSCRIPTIONAL REGULATOR, RRF2 FAMILY"/>
    <property type="match status" value="1"/>
</dbReference>
<reference evidence="2" key="1">
    <citation type="submission" date="2017-02" db="EMBL/GenBank/DDBJ databases">
        <authorList>
            <person name="Varghese N."/>
            <person name="Submissions S."/>
        </authorList>
    </citation>
    <scope>NUCLEOTIDE SEQUENCE [LARGE SCALE GENOMIC DNA]</scope>
    <source>
        <strain evidence="2">ATCC 27094</strain>
    </source>
</reference>
<dbReference type="AlphaFoldDB" id="A0A1T4PT02"/>
<dbReference type="InterPro" id="IPR036388">
    <property type="entry name" value="WH-like_DNA-bd_sf"/>
</dbReference>
<dbReference type="EMBL" id="FUWJ01000002">
    <property type="protein sequence ID" value="SJZ94685.1"/>
    <property type="molecule type" value="Genomic_DNA"/>
</dbReference>
<evidence type="ECO:0000313" key="1">
    <source>
        <dbReference type="EMBL" id="SJZ94685.1"/>
    </source>
</evidence>
<dbReference type="InterPro" id="IPR036390">
    <property type="entry name" value="WH_DNA-bd_sf"/>
</dbReference>
<keyword evidence="2" id="KW-1185">Reference proteome</keyword>
<gene>
    <name evidence="1" type="ORF">SAMN02745126_02997</name>
</gene>
<sequence length="153" mass="17385">MPRLSKKTMFAIEAVLDVAFHVGDHPVRSGDITERQRIPKRYLEQVLQHLVRAGILSGKRGPRGGYRLGRDKEQITLGEVVRVVRKLEAETEPSDLSVGSPLAHEVVWPMWEKLRDDMMSQLDTITIEELCQQARAKGLRTVQNRLHATQVVL</sequence>
<dbReference type="OrthoDB" id="9800519at2"/>
<dbReference type="Gene3D" id="1.10.10.10">
    <property type="entry name" value="Winged helix-like DNA-binding domain superfamily/Winged helix DNA-binding domain"/>
    <property type="match status" value="1"/>
</dbReference>
<dbReference type="GO" id="GO:0003700">
    <property type="term" value="F:DNA-binding transcription factor activity"/>
    <property type="evidence" value="ECO:0007669"/>
    <property type="project" value="TreeGrafter"/>
</dbReference>
<dbReference type="GO" id="GO:0005829">
    <property type="term" value="C:cytosol"/>
    <property type="evidence" value="ECO:0007669"/>
    <property type="project" value="TreeGrafter"/>
</dbReference>
<dbReference type="Proteomes" id="UP000190092">
    <property type="component" value="Unassembled WGS sequence"/>
</dbReference>
<proteinExistence type="predicted"/>
<name>A0A1T4PT02_9HYPH</name>
<accession>A0A1T4PT02</accession>
<dbReference type="Pfam" id="PF02082">
    <property type="entry name" value="Rrf2"/>
    <property type="match status" value="1"/>
</dbReference>
<protein>
    <submittedName>
        <fullName evidence="1">Transcriptional regulator, BadM/Rrf2 family</fullName>
    </submittedName>
</protein>
<dbReference type="NCBIfam" id="TIGR00738">
    <property type="entry name" value="rrf2_super"/>
    <property type="match status" value="1"/>
</dbReference>
<dbReference type="InterPro" id="IPR000944">
    <property type="entry name" value="Tscrpt_reg_Rrf2"/>
</dbReference>